<feature type="compositionally biased region" description="Gly residues" evidence="1">
    <location>
        <begin position="57"/>
        <end position="70"/>
    </location>
</feature>
<name>A0A177A6P4_9PEZI</name>
<accession>A0A177A6P4</accession>
<gene>
    <name evidence="2" type="ORF">VC83_04741</name>
</gene>
<dbReference type="AlphaFoldDB" id="A0A177A6P4"/>
<evidence type="ECO:0000256" key="1">
    <source>
        <dbReference type="SAM" id="MobiDB-lite"/>
    </source>
</evidence>
<feature type="region of interest" description="Disordered" evidence="1">
    <location>
        <begin position="52"/>
        <end position="80"/>
    </location>
</feature>
<reference evidence="2" key="1">
    <citation type="submission" date="2016-03" db="EMBL/GenBank/DDBJ databases">
        <title>Updated assembly of Pseudogymnoascus destructans, the fungus causing white-nose syndrome of bats.</title>
        <authorList>
            <person name="Palmer J.M."/>
            <person name="Drees K.P."/>
            <person name="Foster J.T."/>
            <person name="Lindner D.L."/>
        </authorList>
    </citation>
    <scope>NUCLEOTIDE SEQUENCE [LARGE SCALE GENOMIC DNA]</scope>
    <source>
        <strain evidence="2">20631-21</strain>
    </source>
</reference>
<proteinExistence type="predicted"/>
<dbReference type="OrthoDB" id="10480413at2759"/>
<evidence type="ECO:0000313" key="2">
    <source>
        <dbReference type="EMBL" id="OAF57340.2"/>
    </source>
</evidence>
<dbReference type="Proteomes" id="UP000077154">
    <property type="component" value="Unassembled WGS sequence"/>
</dbReference>
<dbReference type="RefSeq" id="XP_024322630.1">
    <property type="nucleotide sequence ID" value="XM_024468369.1"/>
</dbReference>
<dbReference type="EMBL" id="KV441400">
    <property type="protein sequence ID" value="OAF57340.2"/>
    <property type="molecule type" value="Genomic_DNA"/>
</dbReference>
<protein>
    <submittedName>
        <fullName evidence="2">Uncharacterized protein</fullName>
    </submittedName>
</protein>
<dbReference type="GeneID" id="36287811"/>
<sequence length="80" mass="8896">MSTYEACYETLFNACEKFITLYDPLGIELEVMLLRLANKYDGFSQYRRRRECKGEGDAGGGGNAEGGGTQTEGAQKEERT</sequence>
<organism evidence="2">
    <name type="scientific">Pseudogymnoascus destructans</name>
    <dbReference type="NCBI Taxonomy" id="655981"/>
    <lineage>
        <taxon>Eukaryota</taxon>
        <taxon>Fungi</taxon>
        <taxon>Dikarya</taxon>
        <taxon>Ascomycota</taxon>
        <taxon>Pezizomycotina</taxon>
        <taxon>Leotiomycetes</taxon>
        <taxon>Thelebolales</taxon>
        <taxon>Thelebolaceae</taxon>
        <taxon>Pseudogymnoascus</taxon>
    </lineage>
</organism>